<dbReference type="Gene3D" id="3.10.450.50">
    <property type="match status" value="1"/>
</dbReference>
<dbReference type="SUPFAM" id="SSF54427">
    <property type="entry name" value="NTF2-like"/>
    <property type="match status" value="1"/>
</dbReference>
<dbReference type="GO" id="GO:0030638">
    <property type="term" value="P:polyketide metabolic process"/>
    <property type="evidence" value="ECO:0007669"/>
    <property type="project" value="InterPro"/>
</dbReference>
<sequence length="178" mass="19591">MPDHTISSTPIAPPNDASKTQLVQWAIGRISAQGLDSLRNFWTAETTVHFPTGTCHGHAEIAAYFEQVFAALADFTLEIVSVAESGHDVLVHWHLTGQHVGTFMGIAGTGRHIDLEGFDHFVVENGHVVTNTVRYDQMEFARQIQLLPADGSIADRAVKAAFNAATRVRHLARRRQAR</sequence>
<evidence type="ECO:0000313" key="2">
    <source>
        <dbReference type="Proteomes" id="UP000053060"/>
    </source>
</evidence>
<dbReference type="AlphaFoldDB" id="A0A0V9UG60"/>
<dbReference type="Pfam" id="PF07366">
    <property type="entry name" value="SnoaL"/>
    <property type="match status" value="1"/>
</dbReference>
<reference evidence="1 2" key="2">
    <citation type="journal article" date="2016" name="Genome Announc.">
        <title>Draft Genome Sequence of a Versatile Hydrocarbon-Degrading Bacterium, Rhodococcus pyridinivorans Strain KG-16, Collected from Oil Fields in India.</title>
        <authorList>
            <person name="Aggarwal R.K."/>
            <person name="Dawar C."/>
            <person name="Phanindranath R."/>
            <person name="Mutnuri L."/>
            <person name="Dayal A.M."/>
        </authorList>
    </citation>
    <scope>NUCLEOTIDE SEQUENCE [LARGE SCALE GENOMIC DNA]</scope>
    <source>
        <strain evidence="1 2">KG-16</strain>
    </source>
</reference>
<comment type="caution">
    <text evidence="1">The sequence shown here is derived from an EMBL/GenBank/DDBJ whole genome shotgun (WGS) entry which is preliminary data.</text>
</comment>
<organism evidence="1 2">
    <name type="scientific">Rhodococcus pyridinivorans KG-16</name>
    <dbReference type="NCBI Taxonomy" id="1441730"/>
    <lineage>
        <taxon>Bacteria</taxon>
        <taxon>Bacillati</taxon>
        <taxon>Actinomycetota</taxon>
        <taxon>Actinomycetes</taxon>
        <taxon>Mycobacteriales</taxon>
        <taxon>Nocardiaceae</taxon>
        <taxon>Rhodococcus</taxon>
    </lineage>
</organism>
<proteinExistence type="predicted"/>
<dbReference type="EMBL" id="AZXY01000011">
    <property type="protein sequence ID" value="KSZ56972.1"/>
    <property type="molecule type" value="Genomic_DNA"/>
</dbReference>
<evidence type="ECO:0000313" key="1">
    <source>
        <dbReference type="EMBL" id="KSZ56972.1"/>
    </source>
</evidence>
<dbReference type="InterPro" id="IPR009959">
    <property type="entry name" value="Cyclase_SnoaL-like"/>
</dbReference>
<accession>A0A0V9UG60</accession>
<dbReference type="RefSeq" id="WP_060653325.1">
    <property type="nucleotide sequence ID" value="NZ_AZXY01000011.1"/>
</dbReference>
<gene>
    <name evidence="1" type="ORF">Z045_19495</name>
</gene>
<dbReference type="InterPro" id="IPR032710">
    <property type="entry name" value="NTF2-like_dom_sf"/>
</dbReference>
<dbReference type="PANTHER" id="PTHR38436">
    <property type="entry name" value="POLYKETIDE CYCLASE SNOAL-LIKE DOMAIN"/>
    <property type="match status" value="1"/>
</dbReference>
<protein>
    <submittedName>
        <fullName evidence="1">Ester cyclase</fullName>
    </submittedName>
</protein>
<dbReference type="PANTHER" id="PTHR38436:SF1">
    <property type="entry name" value="ESTER CYCLASE"/>
    <property type="match status" value="1"/>
</dbReference>
<dbReference type="PATRIC" id="fig|1441730.3.peg.4071"/>
<reference evidence="2" key="1">
    <citation type="submission" date="2015-01" db="EMBL/GenBank/DDBJ databases">
        <title>Draft genome sequence of Rhodococcus pyridinivorans strain KG-16, a hydrocarbon-degrading bacterium.</title>
        <authorList>
            <person name="Aggarwal R.K."/>
            <person name="Dawar C."/>
        </authorList>
    </citation>
    <scope>NUCLEOTIDE SEQUENCE [LARGE SCALE GENOMIC DNA]</scope>
    <source>
        <strain evidence="2">KG-16</strain>
    </source>
</reference>
<name>A0A0V9UG60_9NOCA</name>
<dbReference type="Proteomes" id="UP000053060">
    <property type="component" value="Unassembled WGS sequence"/>
</dbReference>